<dbReference type="EMBL" id="JAEKLZ010000194">
    <property type="protein sequence ID" value="MBW8726013.1"/>
    <property type="molecule type" value="Genomic_DNA"/>
</dbReference>
<evidence type="ECO:0000256" key="2">
    <source>
        <dbReference type="ARBA" id="ARBA00022723"/>
    </source>
</evidence>
<dbReference type="Gene3D" id="3.60.15.10">
    <property type="entry name" value="Ribonuclease Z/Hydroxyacylglutathione hydrolase-like"/>
    <property type="match status" value="1"/>
</dbReference>
<feature type="compositionally biased region" description="Low complexity" evidence="5">
    <location>
        <begin position="7"/>
        <end position="18"/>
    </location>
</feature>
<name>A0A952FJ85_9PROT</name>
<dbReference type="Pfam" id="PF00753">
    <property type="entry name" value="Lactamase_B"/>
    <property type="match status" value="1"/>
</dbReference>
<dbReference type="SMART" id="SM00849">
    <property type="entry name" value="Lactamase_B"/>
    <property type="match status" value="1"/>
</dbReference>
<evidence type="ECO:0000256" key="3">
    <source>
        <dbReference type="ARBA" id="ARBA00022801"/>
    </source>
</evidence>
<dbReference type="PANTHER" id="PTHR42978:SF6">
    <property type="entry name" value="QUORUM-QUENCHING LACTONASE YTNP-RELATED"/>
    <property type="match status" value="1"/>
</dbReference>
<evidence type="ECO:0000256" key="1">
    <source>
        <dbReference type="ARBA" id="ARBA00007749"/>
    </source>
</evidence>
<dbReference type="GO" id="GO:0046872">
    <property type="term" value="F:metal ion binding"/>
    <property type="evidence" value="ECO:0007669"/>
    <property type="project" value="UniProtKB-KW"/>
</dbReference>
<dbReference type="CDD" id="cd07720">
    <property type="entry name" value="OPHC2-like_MBL-fold"/>
    <property type="match status" value="1"/>
</dbReference>
<dbReference type="Proteomes" id="UP000700706">
    <property type="component" value="Unassembled WGS sequence"/>
</dbReference>
<keyword evidence="3" id="KW-0378">Hydrolase</keyword>
<evidence type="ECO:0000259" key="6">
    <source>
        <dbReference type="SMART" id="SM00849"/>
    </source>
</evidence>
<dbReference type="GO" id="GO:0016787">
    <property type="term" value="F:hydrolase activity"/>
    <property type="evidence" value="ECO:0007669"/>
    <property type="project" value="UniProtKB-KW"/>
</dbReference>
<protein>
    <submittedName>
        <fullName evidence="7">MBL fold metallo-hydrolase</fullName>
    </submittedName>
</protein>
<evidence type="ECO:0000313" key="8">
    <source>
        <dbReference type="Proteomes" id="UP000700706"/>
    </source>
</evidence>
<accession>A0A952FJ85</accession>
<keyword evidence="4" id="KW-0862">Zinc</keyword>
<dbReference type="PANTHER" id="PTHR42978">
    <property type="entry name" value="QUORUM-QUENCHING LACTONASE YTNP-RELATED-RELATED"/>
    <property type="match status" value="1"/>
</dbReference>
<gene>
    <name evidence="7" type="ORF">JF625_12770</name>
</gene>
<dbReference type="InterPro" id="IPR051013">
    <property type="entry name" value="MBL_superfamily_lactonases"/>
</dbReference>
<evidence type="ECO:0000256" key="4">
    <source>
        <dbReference type="ARBA" id="ARBA00022833"/>
    </source>
</evidence>
<dbReference type="InterPro" id="IPR036866">
    <property type="entry name" value="RibonucZ/Hydroxyglut_hydro"/>
</dbReference>
<dbReference type="InterPro" id="IPR001279">
    <property type="entry name" value="Metallo-B-lactamas"/>
</dbReference>
<reference evidence="7" key="1">
    <citation type="submission" date="2020-06" db="EMBL/GenBank/DDBJ databases">
        <title>Stable isotope informed genome-resolved metagenomics uncovers potential trophic interactions in rhizosphere soil.</title>
        <authorList>
            <person name="Starr E.P."/>
            <person name="Shi S."/>
            <person name="Blazewicz S.J."/>
            <person name="Koch B.J."/>
            <person name="Probst A.J."/>
            <person name="Hungate B.A."/>
            <person name="Pett-Ridge J."/>
            <person name="Firestone M.K."/>
            <person name="Banfield J.F."/>
        </authorList>
    </citation>
    <scope>NUCLEOTIDE SEQUENCE</scope>
    <source>
        <strain evidence="7">YM_69_17</strain>
    </source>
</reference>
<feature type="domain" description="Metallo-beta-lactamase" evidence="6">
    <location>
        <begin position="84"/>
        <end position="268"/>
    </location>
</feature>
<organism evidence="7 8">
    <name type="scientific">Inquilinus limosus</name>
    <dbReference type="NCBI Taxonomy" id="171674"/>
    <lineage>
        <taxon>Bacteria</taxon>
        <taxon>Pseudomonadati</taxon>
        <taxon>Pseudomonadota</taxon>
        <taxon>Alphaproteobacteria</taxon>
        <taxon>Rhodospirillales</taxon>
        <taxon>Rhodospirillaceae</taxon>
        <taxon>Inquilinus</taxon>
    </lineage>
</organism>
<comment type="caution">
    <text evidence="7">The sequence shown here is derived from an EMBL/GenBank/DDBJ whole genome shotgun (WGS) entry which is preliminary data.</text>
</comment>
<proteinExistence type="inferred from homology"/>
<dbReference type="AlphaFoldDB" id="A0A952FJ85"/>
<sequence length="275" mass="29856">MTHRNNLGAAGALASGASTGERRLKRTASGPNFARYEFGDLTVVALRDGHVDMPPSRLRQAGDRPFGPDLPAQVRLVDGCLRLSVNAFLVIDRDQTVLIDTGAANAWLPTMGLLLDALAEAGVARESIGTVAVTHTHADHVHGLVAADGSDAFPNLQRLLVPQEEVSMFDEVERLSRFRQARLPFGDGFRLSDSITAVQAHGHEVGHTAFEVSSGGETLLIWGDVIHVPSIQFDRPELTWEYDADQGHARSTRLRLRARMAADACERKAEPVEQA</sequence>
<comment type="similarity">
    <text evidence="1">Belongs to the metallo-beta-lactamase superfamily.</text>
</comment>
<evidence type="ECO:0000256" key="5">
    <source>
        <dbReference type="SAM" id="MobiDB-lite"/>
    </source>
</evidence>
<dbReference type="SUPFAM" id="SSF56281">
    <property type="entry name" value="Metallo-hydrolase/oxidoreductase"/>
    <property type="match status" value="1"/>
</dbReference>
<feature type="region of interest" description="Disordered" evidence="5">
    <location>
        <begin position="1"/>
        <end position="25"/>
    </location>
</feature>
<evidence type="ECO:0000313" key="7">
    <source>
        <dbReference type="EMBL" id="MBW8726013.1"/>
    </source>
</evidence>
<keyword evidence="2" id="KW-0479">Metal-binding</keyword>